<evidence type="ECO:0000313" key="2">
    <source>
        <dbReference type="EMBL" id="MCS7477534.1"/>
    </source>
</evidence>
<dbReference type="GO" id="GO:0017000">
    <property type="term" value="P:antibiotic biosynthetic process"/>
    <property type="evidence" value="ECO:0007669"/>
    <property type="project" value="UniProtKB-ARBA"/>
</dbReference>
<dbReference type="RefSeq" id="WP_259623032.1">
    <property type="nucleotide sequence ID" value="NZ_JANYMP010000004.1"/>
</dbReference>
<dbReference type="EMBL" id="JANYMP010000004">
    <property type="protein sequence ID" value="MCS7477534.1"/>
    <property type="molecule type" value="Genomic_DNA"/>
</dbReference>
<dbReference type="InterPro" id="IPR002213">
    <property type="entry name" value="UDP_glucos_trans"/>
</dbReference>
<dbReference type="InterPro" id="IPR050426">
    <property type="entry name" value="Glycosyltransferase_28"/>
</dbReference>
<proteinExistence type="predicted"/>
<evidence type="ECO:0000259" key="1">
    <source>
        <dbReference type="Pfam" id="PF06722"/>
    </source>
</evidence>
<name>A0A9X2VK18_9PSEU</name>
<dbReference type="GO" id="GO:0008194">
    <property type="term" value="F:UDP-glycosyltransferase activity"/>
    <property type="evidence" value="ECO:0007669"/>
    <property type="project" value="InterPro"/>
</dbReference>
<gene>
    <name evidence="2" type="ORF">NZH93_11770</name>
</gene>
<dbReference type="PANTHER" id="PTHR48050">
    <property type="entry name" value="STEROL 3-BETA-GLUCOSYLTRANSFERASE"/>
    <property type="match status" value="1"/>
</dbReference>
<evidence type="ECO:0000313" key="3">
    <source>
        <dbReference type="Proteomes" id="UP001141259"/>
    </source>
</evidence>
<dbReference type="AlphaFoldDB" id="A0A9X2VK18"/>
<dbReference type="InterPro" id="IPR010610">
    <property type="entry name" value="EryCIII-like_C"/>
</dbReference>
<feature type="domain" description="Erythromycin biosynthesis protein CIII-like C-terminal" evidence="1">
    <location>
        <begin position="291"/>
        <end position="400"/>
    </location>
</feature>
<organism evidence="2 3">
    <name type="scientific">Umezawaea endophytica</name>
    <dbReference type="NCBI Taxonomy" id="1654476"/>
    <lineage>
        <taxon>Bacteria</taxon>
        <taxon>Bacillati</taxon>
        <taxon>Actinomycetota</taxon>
        <taxon>Actinomycetes</taxon>
        <taxon>Pseudonocardiales</taxon>
        <taxon>Pseudonocardiaceae</taxon>
        <taxon>Umezawaea</taxon>
    </lineage>
</organism>
<dbReference type="SUPFAM" id="SSF53756">
    <property type="entry name" value="UDP-Glycosyltransferase/glycogen phosphorylase"/>
    <property type="match status" value="1"/>
</dbReference>
<reference evidence="2" key="1">
    <citation type="submission" date="2022-08" db="EMBL/GenBank/DDBJ databases">
        <authorList>
            <person name="Tistechok S."/>
            <person name="Samborskyy M."/>
            <person name="Roman I."/>
        </authorList>
    </citation>
    <scope>NUCLEOTIDE SEQUENCE</scope>
    <source>
        <strain evidence="2">DSM 103496</strain>
    </source>
</reference>
<sequence>MPRAVVISPPFRSHAQPLSVLARSLCGAGVDVVFASTPEFADLAGGLDFVPLRTTRNANTGIAQNTVQDSGSTRRLDEFLDSTRRGAVPALLTQTAHRRADVLASPEEVLADVAALHERLRPDWYLVDQLNYAATLALHALGLPYASFCPGHPTYLVARDDQYFGLPQLWPSAVAPTDLAELREATRLTDLRFTELFADFLRRHAPRRPVPRRAFALTSPHAAVLNYPRFPWLPPLPEEPDLVFLGHCTEPARLDEAWAARLTGRRVVLIALGTFLSARDDVLRTAVTGALGIPDVTVVVAAGARVEALADLAADPRVVLEAEVPQRALLPHVHALVHHGGNNTFTEALEAGVPALVLPFSSDQFCVAHDAERSGAGVCLDPNALTASQVETALRGLLGGGGTPGLLALRDEVRAAGPDRGAAALVDVLDRKVAAR</sequence>
<keyword evidence="3" id="KW-1185">Reference proteome</keyword>
<comment type="caution">
    <text evidence="2">The sequence shown here is derived from an EMBL/GenBank/DDBJ whole genome shotgun (WGS) entry which is preliminary data.</text>
</comment>
<dbReference type="Proteomes" id="UP001141259">
    <property type="component" value="Unassembled WGS sequence"/>
</dbReference>
<dbReference type="PANTHER" id="PTHR48050:SF13">
    <property type="entry name" value="STEROL 3-BETA-GLUCOSYLTRANSFERASE UGT80A2"/>
    <property type="match status" value="1"/>
</dbReference>
<dbReference type="GO" id="GO:0016758">
    <property type="term" value="F:hexosyltransferase activity"/>
    <property type="evidence" value="ECO:0007669"/>
    <property type="project" value="UniProtKB-ARBA"/>
</dbReference>
<dbReference type="Gene3D" id="3.40.50.2000">
    <property type="entry name" value="Glycogen Phosphorylase B"/>
    <property type="match status" value="2"/>
</dbReference>
<dbReference type="Pfam" id="PF06722">
    <property type="entry name" value="EryCIII-like_C"/>
    <property type="match status" value="1"/>
</dbReference>
<dbReference type="CDD" id="cd03784">
    <property type="entry name" value="GT1_Gtf-like"/>
    <property type="match status" value="1"/>
</dbReference>
<protein>
    <submittedName>
        <fullName evidence="2">Glycosyltransferase</fullName>
    </submittedName>
</protein>
<accession>A0A9X2VK18</accession>